<accession>A0A2T3HQI8</accession>
<keyword evidence="6" id="KW-0732">Signal</keyword>
<dbReference type="EMBL" id="PYLS01000001">
    <property type="protein sequence ID" value="PST84720.1"/>
    <property type="molecule type" value="Genomic_DNA"/>
</dbReference>
<evidence type="ECO:0000256" key="1">
    <source>
        <dbReference type="ARBA" id="ARBA00007261"/>
    </source>
</evidence>
<comment type="caution">
    <text evidence="9">The sequence shown here is derived from an EMBL/GenBank/DDBJ whole genome shotgun (WGS) entry which is preliminary data.</text>
</comment>
<keyword evidence="5" id="KW-0482">Metalloprotease</keyword>
<comment type="similarity">
    <text evidence="1">Belongs to the peptidase M16 family.</text>
</comment>
<reference evidence="9 10" key="1">
    <citation type="submission" date="2018-03" db="EMBL/GenBank/DDBJ databases">
        <authorList>
            <person name="Keele B.F."/>
        </authorList>
    </citation>
    <scope>NUCLEOTIDE SEQUENCE [LARGE SCALE GENOMIC DNA]</scope>
    <source>
        <strain evidence="9 10">YL28-9</strain>
    </source>
</reference>
<proteinExistence type="inferred from homology"/>
<feature type="domain" description="Peptidase M16 N-terminal" evidence="7">
    <location>
        <begin position="36"/>
        <end position="158"/>
    </location>
</feature>
<feature type="domain" description="Peptidase M16 C-terminal" evidence="8">
    <location>
        <begin position="192"/>
        <end position="367"/>
    </location>
</feature>
<protein>
    <submittedName>
        <fullName evidence="9">Peptidase M16</fullName>
    </submittedName>
</protein>
<organism evidence="9 10">
    <name type="scientific">Pedobacter yulinensis</name>
    <dbReference type="NCBI Taxonomy" id="2126353"/>
    <lineage>
        <taxon>Bacteria</taxon>
        <taxon>Pseudomonadati</taxon>
        <taxon>Bacteroidota</taxon>
        <taxon>Sphingobacteriia</taxon>
        <taxon>Sphingobacteriales</taxon>
        <taxon>Sphingobacteriaceae</taxon>
        <taxon>Pedobacter</taxon>
    </lineage>
</organism>
<gene>
    <name evidence="9" type="ORF">C7T94_00880</name>
</gene>
<dbReference type="GO" id="GO:0006508">
    <property type="term" value="P:proteolysis"/>
    <property type="evidence" value="ECO:0007669"/>
    <property type="project" value="UniProtKB-KW"/>
</dbReference>
<keyword evidence="2" id="KW-0645">Protease</keyword>
<evidence type="ECO:0000313" key="10">
    <source>
        <dbReference type="Proteomes" id="UP000240912"/>
    </source>
</evidence>
<feature type="signal peptide" evidence="6">
    <location>
        <begin position="1"/>
        <end position="20"/>
    </location>
</feature>
<evidence type="ECO:0000256" key="4">
    <source>
        <dbReference type="ARBA" id="ARBA00022833"/>
    </source>
</evidence>
<evidence type="ECO:0000256" key="6">
    <source>
        <dbReference type="SAM" id="SignalP"/>
    </source>
</evidence>
<dbReference type="InterPro" id="IPR007863">
    <property type="entry name" value="Peptidase_M16_C"/>
</dbReference>
<dbReference type="InterPro" id="IPR011765">
    <property type="entry name" value="Pept_M16_N"/>
</dbReference>
<dbReference type="InterPro" id="IPR011249">
    <property type="entry name" value="Metalloenz_LuxS/M16"/>
</dbReference>
<keyword evidence="10" id="KW-1185">Reference proteome</keyword>
<dbReference type="SUPFAM" id="SSF63411">
    <property type="entry name" value="LuxS/MPP-like metallohydrolase"/>
    <property type="match status" value="2"/>
</dbReference>
<evidence type="ECO:0000256" key="2">
    <source>
        <dbReference type="ARBA" id="ARBA00022670"/>
    </source>
</evidence>
<dbReference type="InterPro" id="IPR050626">
    <property type="entry name" value="Peptidase_M16"/>
</dbReference>
<feature type="chain" id="PRO_5015399865" evidence="6">
    <location>
        <begin position="21"/>
        <end position="437"/>
    </location>
</feature>
<dbReference type="PANTHER" id="PTHR43690:SF35">
    <property type="entry name" value="NON-CATALYTIC MEMBER OF PEPTIDASE SUBFAMILY M16B-RELATED"/>
    <property type="match status" value="1"/>
</dbReference>
<dbReference type="RefSeq" id="WP_107212763.1">
    <property type="nucleotide sequence ID" value="NZ_KZ686268.1"/>
</dbReference>
<evidence type="ECO:0000259" key="7">
    <source>
        <dbReference type="Pfam" id="PF00675"/>
    </source>
</evidence>
<dbReference type="Pfam" id="PF00675">
    <property type="entry name" value="Peptidase_M16"/>
    <property type="match status" value="1"/>
</dbReference>
<evidence type="ECO:0000256" key="3">
    <source>
        <dbReference type="ARBA" id="ARBA00022801"/>
    </source>
</evidence>
<dbReference type="PANTHER" id="PTHR43690">
    <property type="entry name" value="NARDILYSIN"/>
    <property type="match status" value="1"/>
</dbReference>
<dbReference type="Proteomes" id="UP000240912">
    <property type="component" value="Unassembled WGS sequence"/>
</dbReference>
<evidence type="ECO:0000259" key="8">
    <source>
        <dbReference type="Pfam" id="PF05193"/>
    </source>
</evidence>
<name>A0A2T3HQI8_9SPHI</name>
<sequence>MKRKLLFTGGMLALGLTAAAQKVQFTEYDLDNGLHVILHQDKTAPVVAVSVMYHVGSKDEQVGRTGFAHFFEHLLFEGSKNIKRGEFMKIVSSNGGQNNANTSPDRTFYYEVFPANQLELGLWLESERMLHPVINDVGVRTQNEVVKEEKRLRVDNQPYGKFTERIFAHLFDGHPYRWQPIGSMEDLDAAKLDEFLAFFKKFYVPNNAALVIAGDIDVAKTKTLVQNYFAEVPKGAPVQRQKAELKPISKQIIDTAYDANIQIPAVFAAYRVPGMADKDSHALQMITSILSGGASSRLNRKMVDEKKNALQVAAFNYSLEDYGAYITLALPNRNTPLDSLLADIDVEVARIQNDLIPETEYQKVLNKFENSYVGANSRMIGVAENLANGYTFHNKNTNSINEELEQIRKVTREDIRSVARKYLNKDQRVVLYYLPKK</sequence>
<dbReference type="GO" id="GO:0008237">
    <property type="term" value="F:metallopeptidase activity"/>
    <property type="evidence" value="ECO:0007669"/>
    <property type="project" value="UniProtKB-KW"/>
</dbReference>
<dbReference type="GO" id="GO:0046872">
    <property type="term" value="F:metal ion binding"/>
    <property type="evidence" value="ECO:0007669"/>
    <property type="project" value="InterPro"/>
</dbReference>
<evidence type="ECO:0000313" key="9">
    <source>
        <dbReference type="EMBL" id="PST84720.1"/>
    </source>
</evidence>
<dbReference type="OrthoDB" id="9811314at2"/>
<dbReference type="AlphaFoldDB" id="A0A2T3HQI8"/>
<keyword evidence="4" id="KW-0862">Zinc</keyword>
<keyword evidence="3" id="KW-0378">Hydrolase</keyword>
<dbReference type="Gene3D" id="3.30.830.10">
    <property type="entry name" value="Metalloenzyme, LuxS/M16 peptidase-like"/>
    <property type="match status" value="2"/>
</dbReference>
<evidence type="ECO:0000256" key="5">
    <source>
        <dbReference type="ARBA" id="ARBA00023049"/>
    </source>
</evidence>
<dbReference type="Pfam" id="PF05193">
    <property type="entry name" value="Peptidase_M16_C"/>
    <property type="match status" value="1"/>
</dbReference>